<protein>
    <recommendedName>
        <fullName evidence="3">Suppressor of fused protein SUFU</fullName>
    </recommendedName>
</protein>
<evidence type="ECO:0000313" key="2">
    <source>
        <dbReference type="EMBL" id="XDP44747.1"/>
    </source>
</evidence>
<evidence type="ECO:0000256" key="1">
    <source>
        <dbReference type="SAM" id="MobiDB-lite"/>
    </source>
</evidence>
<dbReference type="RefSeq" id="WP_307955846.1">
    <property type="nucleotide sequence ID" value="NZ_CP163302.1"/>
</dbReference>
<feature type="region of interest" description="Disordered" evidence="1">
    <location>
        <begin position="158"/>
        <end position="191"/>
    </location>
</feature>
<feature type="compositionally biased region" description="Polar residues" evidence="1">
    <location>
        <begin position="219"/>
        <end position="230"/>
    </location>
</feature>
<gene>
    <name evidence="2" type="ORF">AB5L97_15960</name>
</gene>
<dbReference type="AlphaFoldDB" id="A0AB39L2Q0"/>
<reference evidence="2" key="1">
    <citation type="submission" date="2024-07" db="EMBL/GenBank/DDBJ databases">
        <authorList>
            <person name="fu j."/>
        </authorList>
    </citation>
    <scope>NUCLEOTIDE SEQUENCE</scope>
    <source>
        <strain evidence="2">P10A9</strain>
    </source>
</reference>
<name>A0AB39L2Q0_9MICC</name>
<evidence type="ECO:0008006" key="3">
    <source>
        <dbReference type="Google" id="ProtNLM"/>
    </source>
</evidence>
<dbReference type="KEGG" id="spue:AB5L97_15960"/>
<feature type="region of interest" description="Disordered" evidence="1">
    <location>
        <begin position="203"/>
        <end position="230"/>
    </location>
</feature>
<feature type="compositionally biased region" description="Low complexity" evidence="1">
    <location>
        <begin position="158"/>
        <end position="185"/>
    </location>
</feature>
<proteinExistence type="predicted"/>
<dbReference type="EMBL" id="CP163302">
    <property type="protein sequence ID" value="XDP44747.1"/>
    <property type="molecule type" value="Genomic_DNA"/>
</dbReference>
<sequence length="230" mass="24586">MPTRVERFLSHLDRLSGGIEPRFFPVESTHPGLPGVTAIVYDDVPESGMLTGITYGISLADHPVWRVGKPELCISVKSDDLRWPLALGHIGEVQGGDNPFCYGDTINFGERIAPDSDMTGFVLFAPAVLDRADYAGIDVGETLPVNICGLYRSTMPSAATSTTTGSRPSGSSTGTPTTSCGRPPSDAAWPNGHVRLVRPLVNRTSCGKRPDPELRFVRTASTSKTDTGIL</sequence>
<organism evidence="2">
    <name type="scientific">Sinomonas puerhi</name>
    <dbReference type="NCBI Taxonomy" id="3238584"/>
    <lineage>
        <taxon>Bacteria</taxon>
        <taxon>Bacillati</taxon>
        <taxon>Actinomycetota</taxon>
        <taxon>Actinomycetes</taxon>
        <taxon>Micrococcales</taxon>
        <taxon>Micrococcaceae</taxon>
        <taxon>Sinomonas</taxon>
    </lineage>
</organism>
<accession>A0AB39L2Q0</accession>